<name>A0A5C3PRC2_9APHY</name>
<evidence type="ECO:0000313" key="3">
    <source>
        <dbReference type="EMBL" id="TFK91129.1"/>
    </source>
</evidence>
<evidence type="ECO:0000313" key="4">
    <source>
        <dbReference type="Proteomes" id="UP000308197"/>
    </source>
</evidence>
<keyword evidence="1" id="KW-0238">DNA-binding</keyword>
<dbReference type="AlphaFoldDB" id="A0A5C3PRC2"/>
<dbReference type="InterPro" id="IPR009057">
    <property type="entry name" value="Homeodomain-like_sf"/>
</dbReference>
<dbReference type="STRING" id="1314778.A0A5C3PRC2"/>
<evidence type="ECO:0000256" key="1">
    <source>
        <dbReference type="ARBA" id="ARBA00023125"/>
    </source>
</evidence>
<dbReference type="Pfam" id="PF03221">
    <property type="entry name" value="HTH_Tnp_Tc5"/>
    <property type="match status" value="1"/>
</dbReference>
<dbReference type="InterPro" id="IPR004875">
    <property type="entry name" value="DDE_SF_endonuclease_dom"/>
</dbReference>
<proteinExistence type="predicted"/>
<dbReference type="InParanoid" id="A0A5C3PRC2"/>
<gene>
    <name evidence="3" type="ORF">K466DRAFT_483504</name>
</gene>
<dbReference type="Pfam" id="PF03184">
    <property type="entry name" value="DDE_1"/>
    <property type="match status" value="1"/>
</dbReference>
<dbReference type="InterPro" id="IPR006600">
    <property type="entry name" value="HTH_CenpB_DNA-bd_dom"/>
</dbReference>
<dbReference type="InterPro" id="IPR050863">
    <property type="entry name" value="CenT-Element_Derived"/>
</dbReference>
<dbReference type="SUPFAM" id="SSF46689">
    <property type="entry name" value="Homeodomain-like"/>
    <property type="match status" value="1"/>
</dbReference>
<dbReference type="Proteomes" id="UP000308197">
    <property type="component" value="Unassembled WGS sequence"/>
</dbReference>
<dbReference type="GO" id="GO:0003677">
    <property type="term" value="F:DNA binding"/>
    <property type="evidence" value="ECO:0007669"/>
    <property type="project" value="UniProtKB-KW"/>
</dbReference>
<evidence type="ECO:0000259" key="2">
    <source>
        <dbReference type="PROSITE" id="PS51253"/>
    </source>
</evidence>
<feature type="domain" description="HTH CENPB-type" evidence="2">
    <location>
        <begin position="1"/>
        <end position="53"/>
    </location>
</feature>
<dbReference type="GO" id="GO:0005634">
    <property type="term" value="C:nucleus"/>
    <property type="evidence" value="ECO:0007669"/>
    <property type="project" value="TreeGrafter"/>
</dbReference>
<accession>A0A5C3PRC2</accession>
<dbReference type="PANTHER" id="PTHR19303">
    <property type="entry name" value="TRANSPOSON"/>
    <property type="match status" value="1"/>
</dbReference>
<organism evidence="3 4">
    <name type="scientific">Polyporus arcularius HHB13444</name>
    <dbReference type="NCBI Taxonomy" id="1314778"/>
    <lineage>
        <taxon>Eukaryota</taxon>
        <taxon>Fungi</taxon>
        <taxon>Dikarya</taxon>
        <taxon>Basidiomycota</taxon>
        <taxon>Agaricomycotina</taxon>
        <taxon>Agaricomycetes</taxon>
        <taxon>Polyporales</taxon>
        <taxon>Polyporaceae</taxon>
        <taxon>Polyporus</taxon>
    </lineage>
</organism>
<reference evidence="3 4" key="1">
    <citation type="journal article" date="2019" name="Nat. Ecol. Evol.">
        <title>Megaphylogeny resolves global patterns of mushroom evolution.</title>
        <authorList>
            <person name="Varga T."/>
            <person name="Krizsan K."/>
            <person name="Foldi C."/>
            <person name="Dima B."/>
            <person name="Sanchez-Garcia M."/>
            <person name="Sanchez-Ramirez S."/>
            <person name="Szollosi G.J."/>
            <person name="Szarkandi J.G."/>
            <person name="Papp V."/>
            <person name="Albert L."/>
            <person name="Andreopoulos W."/>
            <person name="Angelini C."/>
            <person name="Antonin V."/>
            <person name="Barry K.W."/>
            <person name="Bougher N.L."/>
            <person name="Buchanan P."/>
            <person name="Buyck B."/>
            <person name="Bense V."/>
            <person name="Catcheside P."/>
            <person name="Chovatia M."/>
            <person name="Cooper J."/>
            <person name="Damon W."/>
            <person name="Desjardin D."/>
            <person name="Finy P."/>
            <person name="Geml J."/>
            <person name="Haridas S."/>
            <person name="Hughes K."/>
            <person name="Justo A."/>
            <person name="Karasinski D."/>
            <person name="Kautmanova I."/>
            <person name="Kiss B."/>
            <person name="Kocsube S."/>
            <person name="Kotiranta H."/>
            <person name="LaButti K.M."/>
            <person name="Lechner B.E."/>
            <person name="Liimatainen K."/>
            <person name="Lipzen A."/>
            <person name="Lukacs Z."/>
            <person name="Mihaltcheva S."/>
            <person name="Morgado L.N."/>
            <person name="Niskanen T."/>
            <person name="Noordeloos M.E."/>
            <person name="Ohm R.A."/>
            <person name="Ortiz-Santana B."/>
            <person name="Ovrebo C."/>
            <person name="Racz N."/>
            <person name="Riley R."/>
            <person name="Savchenko A."/>
            <person name="Shiryaev A."/>
            <person name="Soop K."/>
            <person name="Spirin V."/>
            <person name="Szebenyi C."/>
            <person name="Tomsovsky M."/>
            <person name="Tulloss R.E."/>
            <person name="Uehling J."/>
            <person name="Grigoriev I.V."/>
            <person name="Vagvolgyi C."/>
            <person name="Papp T."/>
            <person name="Martin F.M."/>
            <person name="Miettinen O."/>
            <person name="Hibbett D.S."/>
            <person name="Nagy L.G."/>
        </authorList>
    </citation>
    <scope>NUCLEOTIDE SEQUENCE [LARGE SCALE GENOMIC DNA]</scope>
    <source>
        <strain evidence="3 4">HHB13444</strain>
    </source>
</reference>
<dbReference type="FunCoup" id="A0A5C3PRC2">
    <property type="interactions" value="191"/>
</dbReference>
<dbReference type="PROSITE" id="PS51253">
    <property type="entry name" value="HTH_CENPB"/>
    <property type="match status" value="1"/>
</dbReference>
<protein>
    <submittedName>
        <fullName evidence="3">DDE-domain-containing protein</fullName>
    </submittedName>
</protein>
<dbReference type="EMBL" id="ML211028">
    <property type="protein sequence ID" value="TFK91129.1"/>
    <property type="molecule type" value="Genomic_DNA"/>
</dbReference>
<dbReference type="PANTHER" id="PTHR19303:SF73">
    <property type="entry name" value="PROTEIN PDC2"/>
    <property type="match status" value="1"/>
</dbReference>
<sequence>MALSTNLLLTGEVLRQKWRSFANRCGIPADQQLSLSNGWMERFKKRHGLREFKRHGEAASADQEDQSSGVKGKKTRLTYAFTVNADGSDKLPPLVIGRWKKPRTFGNHSAAQLGFLYRNNAKAWMTTILYQEWILNLDRDMVAKGRNILLLQDNFSAHVPPEELRAIRVKNFKANLTAHVQPDDQGIIRCFKAHYRAKFIERAINRYDSGITPSAIYDINQLEAMRLAEAAWREVDATTIRHCWRKAGILPIFPDTPVPMPTIPISSLLRTDAPDPVAEAESSVERALDELVDTGALQKANRMDLNSLLNPAVEAQVISEISEEDIFCAVQEQKETGDGAGGDDEPVEVCPTRSEVLQAAALLTRYSGSVDDPLARKLEDLLARFTRQVRIESQASMRNTSITNYFARK</sequence>
<keyword evidence="4" id="KW-1185">Reference proteome</keyword>
<dbReference type="Gene3D" id="1.10.10.60">
    <property type="entry name" value="Homeodomain-like"/>
    <property type="match status" value="1"/>
</dbReference>